<dbReference type="PANTHER" id="PTHR34107">
    <property type="entry name" value="SLL0198 PROTEIN-RELATED"/>
    <property type="match status" value="1"/>
</dbReference>
<sequence>MPVYPRTAAFTLPPDWVCEVLSSSTQVLDREVKLPVYAQEGVGHVWLVNPDSRTLEIYRLDEGRYVQLALHRDGALVQAEPFEALGLDLALLWT</sequence>
<gene>
    <name evidence="2" type="ORF">DB31_4259</name>
</gene>
<dbReference type="Proteomes" id="UP000028725">
    <property type="component" value="Unassembled WGS sequence"/>
</dbReference>
<dbReference type="InterPro" id="IPR011335">
    <property type="entry name" value="Restrct_endonuc-II-like"/>
</dbReference>
<dbReference type="STRING" id="394096.DB31_4259"/>
<comment type="caution">
    <text evidence="2">The sequence shown here is derived from an EMBL/GenBank/DDBJ whole genome shotgun (WGS) entry which is preliminary data.</text>
</comment>
<dbReference type="AlphaFoldDB" id="A0A085W390"/>
<organism evidence="2 3">
    <name type="scientific">Hyalangium minutum</name>
    <dbReference type="NCBI Taxonomy" id="394096"/>
    <lineage>
        <taxon>Bacteria</taxon>
        <taxon>Pseudomonadati</taxon>
        <taxon>Myxococcota</taxon>
        <taxon>Myxococcia</taxon>
        <taxon>Myxococcales</taxon>
        <taxon>Cystobacterineae</taxon>
        <taxon>Archangiaceae</taxon>
        <taxon>Hyalangium</taxon>
    </lineage>
</organism>
<reference evidence="2 3" key="1">
    <citation type="submission" date="2014-04" db="EMBL/GenBank/DDBJ databases">
        <title>Genome assembly of Hyalangium minutum DSM 14724.</title>
        <authorList>
            <person name="Sharma G."/>
            <person name="Subramanian S."/>
        </authorList>
    </citation>
    <scope>NUCLEOTIDE SEQUENCE [LARGE SCALE GENOMIC DNA]</scope>
    <source>
        <strain evidence="2 3">DSM 14724</strain>
    </source>
</reference>
<evidence type="ECO:0000313" key="2">
    <source>
        <dbReference type="EMBL" id="KFE62153.1"/>
    </source>
</evidence>
<name>A0A085W390_9BACT</name>
<dbReference type="InterPro" id="IPR008538">
    <property type="entry name" value="Uma2"/>
</dbReference>
<dbReference type="CDD" id="cd06260">
    <property type="entry name" value="DUF820-like"/>
    <property type="match status" value="1"/>
</dbReference>
<dbReference type="InterPro" id="IPR012296">
    <property type="entry name" value="Nuclease_put_TT1808"/>
</dbReference>
<keyword evidence="3" id="KW-1185">Reference proteome</keyword>
<dbReference type="Gene3D" id="3.90.1570.10">
    <property type="entry name" value="tt1808, chain A"/>
    <property type="match status" value="1"/>
</dbReference>
<evidence type="ECO:0000313" key="3">
    <source>
        <dbReference type="Proteomes" id="UP000028725"/>
    </source>
</evidence>
<protein>
    <recommendedName>
        <fullName evidence="1">Putative restriction endonuclease domain-containing protein</fullName>
    </recommendedName>
</protein>
<dbReference type="PANTHER" id="PTHR34107:SF4">
    <property type="entry name" value="SLL1222 PROTEIN"/>
    <property type="match status" value="1"/>
</dbReference>
<dbReference type="Pfam" id="PF05685">
    <property type="entry name" value="Uma2"/>
    <property type="match status" value="1"/>
</dbReference>
<dbReference type="SUPFAM" id="SSF52980">
    <property type="entry name" value="Restriction endonuclease-like"/>
    <property type="match status" value="1"/>
</dbReference>
<feature type="domain" description="Putative restriction endonuclease" evidence="1">
    <location>
        <begin position="8"/>
        <end position="89"/>
    </location>
</feature>
<proteinExistence type="predicted"/>
<dbReference type="EMBL" id="JMCB01000023">
    <property type="protein sequence ID" value="KFE62153.1"/>
    <property type="molecule type" value="Genomic_DNA"/>
</dbReference>
<accession>A0A085W390</accession>
<evidence type="ECO:0000259" key="1">
    <source>
        <dbReference type="Pfam" id="PF05685"/>
    </source>
</evidence>